<dbReference type="RefSeq" id="WP_119010077.1">
    <property type="nucleotide sequence ID" value="NZ_BJXK01000020.1"/>
</dbReference>
<name>A0A511QVC2_9VIBR</name>
<comment type="caution">
    <text evidence="1">The sequence shown here is derived from an EMBL/GenBank/DDBJ whole genome shotgun (WGS) entry which is preliminary data.</text>
</comment>
<keyword evidence="1" id="KW-0808">Transferase</keyword>
<organism evidence="1 2">
    <name type="scientific">Vibrio superstes NBRC 103154</name>
    <dbReference type="NCBI Taxonomy" id="1219062"/>
    <lineage>
        <taxon>Bacteria</taxon>
        <taxon>Pseudomonadati</taxon>
        <taxon>Pseudomonadota</taxon>
        <taxon>Gammaproteobacteria</taxon>
        <taxon>Vibrionales</taxon>
        <taxon>Vibrionaceae</taxon>
        <taxon>Vibrio</taxon>
    </lineage>
</organism>
<dbReference type="GO" id="GO:0016740">
    <property type="term" value="F:transferase activity"/>
    <property type="evidence" value="ECO:0007669"/>
    <property type="project" value="UniProtKB-KW"/>
</dbReference>
<dbReference type="EMBL" id="BJXK01000020">
    <property type="protein sequence ID" value="GEM81320.1"/>
    <property type="molecule type" value="Genomic_DNA"/>
</dbReference>
<keyword evidence="2" id="KW-1185">Reference proteome</keyword>
<dbReference type="PANTHER" id="PTHR48229">
    <property type="entry name" value="CAIB/BAIF FAMILY ENZYME (AFU_ORTHOLOGUE AFUA_1G05360)-RELATED"/>
    <property type="match status" value="1"/>
</dbReference>
<dbReference type="SUPFAM" id="SSF89796">
    <property type="entry name" value="CoA-transferase family III (CaiB/BaiF)"/>
    <property type="match status" value="2"/>
</dbReference>
<dbReference type="OrthoDB" id="9058532at2"/>
<dbReference type="InterPro" id="IPR003673">
    <property type="entry name" value="CoA-Trfase_fam_III"/>
</dbReference>
<evidence type="ECO:0000313" key="1">
    <source>
        <dbReference type="EMBL" id="GEM81320.1"/>
    </source>
</evidence>
<dbReference type="Pfam" id="PF02515">
    <property type="entry name" value="CoA_transf_3"/>
    <property type="match status" value="2"/>
</dbReference>
<dbReference type="Gene3D" id="3.30.1540.10">
    <property type="entry name" value="formyl-coa transferase, domain 3"/>
    <property type="match status" value="1"/>
</dbReference>
<gene>
    <name evidence="1" type="ORF">VSU01S_35650</name>
</gene>
<dbReference type="InterPro" id="IPR052985">
    <property type="entry name" value="CoA-trans_III_biosynth/detox"/>
</dbReference>
<dbReference type="PANTHER" id="PTHR48229:SF1">
    <property type="entry name" value="ALPHA METHYLACYL-COA RACEMASE-RELATED"/>
    <property type="match status" value="1"/>
</dbReference>
<evidence type="ECO:0000313" key="2">
    <source>
        <dbReference type="Proteomes" id="UP000321113"/>
    </source>
</evidence>
<dbReference type="AlphaFoldDB" id="A0A511QVC2"/>
<protein>
    <submittedName>
        <fullName evidence="1">CoA transferase</fullName>
    </submittedName>
</protein>
<accession>A0A511QVC2</accession>
<dbReference type="InterPro" id="IPR023606">
    <property type="entry name" value="CoA-Trfase_III_dom_1_sf"/>
</dbReference>
<dbReference type="Proteomes" id="UP000321113">
    <property type="component" value="Unassembled WGS sequence"/>
</dbReference>
<sequence>MLHGLENLKKMVDIEISSDIKCIDTNYEASSDELSPYNMSDSFSSLLMMNGLLVANIWKYKTGEAQTVTVDHKKAMEMLYRPNFLHINGQPLSLDAFKRFESLTHKTKDGYFETITALEHLHDETLKVLNCPPEQEAIEAAYLSKTAQEWEDIFNEHGLSGTKIRTQQEFQAHPQGQALSKLPPIQVKTLGTGSKVPFKPSERPLSDVKVLDVSHIIAGPSMSTFLAEQGAQVLHIANPAAERITSNYLDTGFGKRNAYLNFNKQKDLETFYQLITETDVYVNGYAPGRLQEKFGLTEEKLLSLNPNLIIVTSSAFGEIGPWANRHGWENIAQAAVGSAFDHGTENQPILCPYGFITDYGTGLMGSIGILKALHNRAFIGGSQRVSVSLAQTCMWYQNQSLNSNPQNRLRSQKKDQENIDKKFATIHKVISGGNISNNTIKTPTPFGVITHLKPVLEYSHTPAYWDKPTSPLGSNFPTWD</sequence>
<dbReference type="Gene3D" id="3.40.50.10540">
    <property type="entry name" value="Crotonobetainyl-coa:carnitine coa-transferase, domain 1"/>
    <property type="match status" value="2"/>
</dbReference>
<reference evidence="1 2" key="1">
    <citation type="submission" date="2019-07" db="EMBL/GenBank/DDBJ databases">
        <title>Whole genome shotgun sequence of Vibrio superstes NBRC 103154.</title>
        <authorList>
            <person name="Hosoyama A."/>
            <person name="Uohara A."/>
            <person name="Ohji S."/>
            <person name="Ichikawa N."/>
        </authorList>
    </citation>
    <scope>NUCLEOTIDE SEQUENCE [LARGE SCALE GENOMIC DNA]</scope>
    <source>
        <strain evidence="1 2">NBRC 103154</strain>
    </source>
</reference>
<dbReference type="InterPro" id="IPR044855">
    <property type="entry name" value="CoA-Trfase_III_dom3_sf"/>
</dbReference>
<proteinExistence type="predicted"/>